<organism evidence="1 2">
    <name type="scientific">Candidatus Caccopulliclostridium gallistercoris</name>
    <dbReference type="NCBI Taxonomy" id="2840719"/>
    <lineage>
        <taxon>Bacteria</taxon>
        <taxon>Bacillati</taxon>
        <taxon>Bacillota</taxon>
        <taxon>Clostridia</taxon>
        <taxon>Candidatus Caccopulliclostridium</taxon>
    </lineage>
</organism>
<proteinExistence type="predicted"/>
<accession>A0A9D1NE52</accession>
<evidence type="ECO:0000313" key="2">
    <source>
        <dbReference type="Proteomes" id="UP000886861"/>
    </source>
</evidence>
<protein>
    <submittedName>
        <fullName evidence="1">Uncharacterized protein</fullName>
    </submittedName>
</protein>
<evidence type="ECO:0000313" key="1">
    <source>
        <dbReference type="EMBL" id="HIV01442.1"/>
    </source>
</evidence>
<comment type="caution">
    <text evidence="1">The sequence shown here is derived from an EMBL/GenBank/DDBJ whole genome shotgun (WGS) entry which is preliminary data.</text>
</comment>
<gene>
    <name evidence="1" type="ORF">IAA62_02680</name>
</gene>
<dbReference type="AlphaFoldDB" id="A0A9D1NE52"/>
<name>A0A9D1NE52_9FIRM</name>
<reference evidence="1" key="1">
    <citation type="submission" date="2020-10" db="EMBL/GenBank/DDBJ databases">
        <authorList>
            <person name="Gilroy R."/>
        </authorList>
    </citation>
    <scope>NUCLEOTIDE SEQUENCE</scope>
    <source>
        <strain evidence="1">CHK186-9395</strain>
    </source>
</reference>
<sequence length="55" mass="6279">MDEFVITSTNGLSFLRFDSFRCYRGCSNYNCCNRCCGGSLYPCPIFTNNLGQEIF</sequence>
<reference evidence="1" key="2">
    <citation type="journal article" date="2021" name="PeerJ">
        <title>Extensive microbial diversity within the chicken gut microbiome revealed by metagenomics and culture.</title>
        <authorList>
            <person name="Gilroy R."/>
            <person name="Ravi A."/>
            <person name="Getino M."/>
            <person name="Pursley I."/>
            <person name="Horton D.L."/>
            <person name="Alikhan N.F."/>
            <person name="Baker D."/>
            <person name="Gharbi K."/>
            <person name="Hall N."/>
            <person name="Watson M."/>
            <person name="Adriaenssens E.M."/>
            <person name="Foster-Nyarko E."/>
            <person name="Jarju S."/>
            <person name="Secka A."/>
            <person name="Antonio M."/>
            <person name="Oren A."/>
            <person name="Chaudhuri R.R."/>
            <person name="La Ragione R."/>
            <person name="Hildebrand F."/>
            <person name="Pallen M.J."/>
        </authorList>
    </citation>
    <scope>NUCLEOTIDE SEQUENCE</scope>
    <source>
        <strain evidence="1">CHK186-9395</strain>
    </source>
</reference>
<dbReference type="EMBL" id="DVOJ01000010">
    <property type="protein sequence ID" value="HIV01442.1"/>
    <property type="molecule type" value="Genomic_DNA"/>
</dbReference>
<dbReference type="Proteomes" id="UP000886861">
    <property type="component" value="Unassembled WGS sequence"/>
</dbReference>